<evidence type="ECO:0000313" key="3">
    <source>
        <dbReference type="EMBL" id="OZI61627.1"/>
    </source>
</evidence>
<dbReference type="Proteomes" id="UP000215767">
    <property type="component" value="Unassembled WGS sequence"/>
</dbReference>
<comment type="caution">
    <text evidence="3">The sequence shown here is derived from an EMBL/GenBank/DDBJ whole genome shotgun (WGS) entry which is preliminary data.</text>
</comment>
<comment type="similarity">
    <text evidence="1">Belongs to the PhzF family.</text>
</comment>
<dbReference type="PIRSF" id="PIRSF016184">
    <property type="entry name" value="PhzC_PhzF"/>
    <property type="match status" value="1"/>
</dbReference>
<keyword evidence="4" id="KW-1185">Reference proteome</keyword>
<dbReference type="Gene3D" id="3.10.310.10">
    <property type="entry name" value="Diaminopimelate Epimerase, Chain A, domain 1"/>
    <property type="match status" value="2"/>
</dbReference>
<proteinExistence type="inferred from homology"/>
<gene>
    <name evidence="3" type="ORF">CAL28_20320</name>
</gene>
<dbReference type="SUPFAM" id="SSF54506">
    <property type="entry name" value="Diaminopimelate epimerase-like"/>
    <property type="match status" value="1"/>
</dbReference>
<dbReference type="NCBIfam" id="TIGR00654">
    <property type="entry name" value="PhzF_family"/>
    <property type="match status" value="1"/>
</dbReference>
<evidence type="ECO:0000256" key="2">
    <source>
        <dbReference type="PIRSR" id="PIRSR016184-1"/>
    </source>
</evidence>
<sequence length="299" mass="31532">MRTYRYRLLNVFAESTFGGNPLCVFEDGSGLSDAEMQALALQFNLSETTFILPSTSATTRVRIFTPDFEMPFAGHPTLGTSQVVRALTGAGDSLTLEMRAGLVPVQARDNTWTLTAPGGATPEVRRPALPAAAIAAQLGLGEQDLLSEPLWVDTGAHQLIVPLKSADAVRRARPDGARLAEWETNKAGRRAAYVFAFEGSASDAAGDANGGQGIQRVLARYFFVSSTGGVVEDPGTGSACANLGGWCAATGRPLPARIRVAQGEQVRRPCFLGLEVTADRQVQVSGQVLELGSGTIALP</sequence>
<name>A0A261UJB1_9BORD</name>
<dbReference type="Pfam" id="PF02567">
    <property type="entry name" value="PhzC-PhzF"/>
    <property type="match status" value="1"/>
</dbReference>
<dbReference type="EMBL" id="NEVS01000004">
    <property type="protein sequence ID" value="OZI61627.1"/>
    <property type="molecule type" value="Genomic_DNA"/>
</dbReference>
<dbReference type="PANTHER" id="PTHR13774:SF32">
    <property type="entry name" value="ANTISENSE-ENHANCING SEQUENCE 1"/>
    <property type="match status" value="1"/>
</dbReference>
<accession>A0A261UJB1</accession>
<dbReference type="PANTHER" id="PTHR13774">
    <property type="entry name" value="PHENAZINE BIOSYNTHESIS PROTEIN"/>
    <property type="match status" value="1"/>
</dbReference>
<dbReference type="GO" id="GO:0005737">
    <property type="term" value="C:cytoplasm"/>
    <property type="evidence" value="ECO:0007669"/>
    <property type="project" value="TreeGrafter"/>
</dbReference>
<dbReference type="RefSeq" id="WP_094843028.1">
    <property type="nucleotide sequence ID" value="NZ_NEVS01000004.1"/>
</dbReference>
<dbReference type="GO" id="GO:0016853">
    <property type="term" value="F:isomerase activity"/>
    <property type="evidence" value="ECO:0007669"/>
    <property type="project" value="TreeGrafter"/>
</dbReference>
<dbReference type="OrthoDB" id="9788221at2"/>
<reference evidence="4" key="1">
    <citation type="submission" date="2017-05" db="EMBL/GenBank/DDBJ databases">
        <title>Complete and WGS of Bordetella genogroups.</title>
        <authorList>
            <person name="Spilker T."/>
            <person name="Lipuma J."/>
        </authorList>
    </citation>
    <scope>NUCLEOTIDE SEQUENCE [LARGE SCALE GENOMIC DNA]</scope>
    <source>
        <strain evidence="4">AU8856</strain>
    </source>
</reference>
<dbReference type="AlphaFoldDB" id="A0A261UJB1"/>
<evidence type="ECO:0000256" key="1">
    <source>
        <dbReference type="ARBA" id="ARBA00008270"/>
    </source>
</evidence>
<feature type="active site" evidence="2">
    <location>
        <position position="47"/>
    </location>
</feature>
<evidence type="ECO:0000313" key="4">
    <source>
        <dbReference type="Proteomes" id="UP000215767"/>
    </source>
</evidence>
<protein>
    <submittedName>
        <fullName evidence="3">Phenazine biosynthesis protein PhzC/PhzF</fullName>
    </submittedName>
</protein>
<dbReference type="InterPro" id="IPR003719">
    <property type="entry name" value="Phenazine_PhzF-like"/>
</dbReference>
<organism evidence="3 4">
    <name type="scientific">Bordetella genomosp. 11</name>
    <dbReference type="NCBI Taxonomy" id="1416808"/>
    <lineage>
        <taxon>Bacteria</taxon>
        <taxon>Pseudomonadati</taxon>
        <taxon>Pseudomonadota</taxon>
        <taxon>Betaproteobacteria</taxon>
        <taxon>Burkholderiales</taxon>
        <taxon>Alcaligenaceae</taxon>
        <taxon>Bordetella</taxon>
    </lineage>
</organism>